<dbReference type="Pfam" id="PF12733">
    <property type="entry name" value="Cadherin-like"/>
    <property type="match status" value="1"/>
</dbReference>
<dbReference type="RefSeq" id="WP_275119854.1">
    <property type="nucleotide sequence ID" value="NZ_JAOTPO010000014.1"/>
</dbReference>
<name>A0ABT5VIG3_9BACI</name>
<keyword evidence="3" id="KW-1185">Reference proteome</keyword>
<reference evidence="2" key="1">
    <citation type="submission" date="2024-05" db="EMBL/GenBank/DDBJ databases">
        <title>Alkalihalobacillus sp. strain MEB203 novel alkaliphilic bacterium from Lonar Lake, India.</title>
        <authorList>
            <person name="Joshi A."/>
            <person name="Thite S."/>
            <person name="Mengade P."/>
        </authorList>
    </citation>
    <scope>NUCLEOTIDE SEQUENCE</scope>
    <source>
        <strain evidence="2">MEB 203</strain>
    </source>
</reference>
<protein>
    <recommendedName>
        <fullName evidence="1">Cadherin-like beta-sandwich-like domain-containing protein</fullName>
    </recommendedName>
</protein>
<dbReference type="SUPFAM" id="SSF52317">
    <property type="entry name" value="Class I glutamine amidotransferase-like"/>
    <property type="match status" value="1"/>
</dbReference>
<dbReference type="InterPro" id="IPR025883">
    <property type="entry name" value="Cadherin-like_domain"/>
</dbReference>
<organism evidence="2 3">
    <name type="scientific">Alkalihalobacterium chitinilyticum</name>
    <dbReference type="NCBI Taxonomy" id="2980103"/>
    <lineage>
        <taxon>Bacteria</taxon>
        <taxon>Bacillati</taxon>
        <taxon>Bacillota</taxon>
        <taxon>Bacilli</taxon>
        <taxon>Bacillales</taxon>
        <taxon>Bacillaceae</taxon>
        <taxon>Alkalihalobacterium</taxon>
    </lineage>
</organism>
<proteinExistence type="predicted"/>
<dbReference type="Proteomes" id="UP001148125">
    <property type="component" value="Unassembled WGS sequence"/>
</dbReference>
<evidence type="ECO:0000259" key="1">
    <source>
        <dbReference type="Pfam" id="PF12733"/>
    </source>
</evidence>
<evidence type="ECO:0000313" key="3">
    <source>
        <dbReference type="Proteomes" id="UP001148125"/>
    </source>
</evidence>
<dbReference type="PANTHER" id="PTHR36175">
    <property type="entry name" value="CYANOPHYCINASE"/>
    <property type="match status" value="1"/>
</dbReference>
<sequence length="907" mass="99926">MRIAFIKISAKVLVLVAVLGLLAPASFLANEKEKKSSMPDHVHQVTLQSLSIQGAELDPPFSKEILNYKATVSNQDQINLNIEATAKNAKVSINGKKVNANRAVEVEIPNQTNTIDIEVATPHGIKQTYTVVVQKENEYKLQDVKLIQTGEGSSIHHYQLGFFPARNMDGVEAYLLFYSKEAYMDVWNYVRHLSTAEIEAHLTSNTSSEQKNKIYKISNLSYADGVGNTFREGQLDIMTGKSLEVGEYVAYAATLGANGVLGMSEADRKIEIMPFPVNVQVSGEGTVIENYAVTFNHPQDNRVTDYFIFYSEDGLTRLVEPKLEAKTKDHLKELVNQGRGKLVSREEVGSSAVNFKDNQLTIDGKSLGTGLYYAYVLAVGEAQNFGIAKSLQMINTNPMQNPLGTIGDGKGTLIPAGGSTSNVSAYFEAIRLAASADKPKIAIFNSSRDSVDVAYDHFHLDDPPYKSLKKEFENWGFEPVYIPLAIDTYEFIAHDPYFVNLVKSSHAVMLQGGDQVKHARSLLNDDGSPSPLLEAIKYVYENGGVVAGTSAGAHVMSQPMFGVGDSLTSFTINQTEEKTLNDVPLTGFLNPTTAGNNIFMPGIGLAEDILFDTHFDARGRLGRLLVGMRDTGHTLGIGLDEGTGLQMKGNIGEVVGLNGVFILDRSAATVNGPGVKPGFETTGIRVHYLTSGDQYNFSTKEVIPAEDKRVVNSAESDTYSSQNLFGGNYETTKSLIAFANSLQEEFVTEINHQPNYQLTWSRDELTKNYTSGESFTTRDLRAYQKPTIMNMILDLIPRNDQVEPKPVSIESVKTYSYNDTFFIQFTGPIDPASVTKETIDLKGLTHVSWSPDYLPESLEIEVRATEDIQIGYEITIQNLNDINGNTLPAETWRKVNDVNTDWEKVSQ</sequence>
<dbReference type="CDD" id="cd03145">
    <property type="entry name" value="GAT1_cyanophycinase"/>
    <property type="match status" value="1"/>
</dbReference>
<accession>A0ABT5VIG3</accession>
<dbReference type="EMBL" id="JAOTPO010000014">
    <property type="protein sequence ID" value="MDE5415249.1"/>
    <property type="molecule type" value="Genomic_DNA"/>
</dbReference>
<dbReference type="PANTHER" id="PTHR36175:SF1">
    <property type="entry name" value="CYANOPHYCINASE"/>
    <property type="match status" value="1"/>
</dbReference>
<comment type="caution">
    <text evidence="2">The sequence shown here is derived from an EMBL/GenBank/DDBJ whole genome shotgun (WGS) entry which is preliminary data.</text>
</comment>
<gene>
    <name evidence="2" type="ORF">N7Z68_17965</name>
</gene>
<feature type="domain" description="Cadherin-like beta-sandwich-like" evidence="1">
    <location>
        <begin position="48"/>
        <end position="135"/>
    </location>
</feature>
<dbReference type="Gene3D" id="3.40.50.880">
    <property type="match status" value="1"/>
</dbReference>
<dbReference type="InterPro" id="IPR029062">
    <property type="entry name" value="Class_I_gatase-like"/>
</dbReference>
<evidence type="ECO:0000313" key="2">
    <source>
        <dbReference type="EMBL" id="MDE5415249.1"/>
    </source>
</evidence>